<keyword evidence="2" id="KW-1185">Reference proteome</keyword>
<dbReference type="Gene3D" id="3.30.870.10">
    <property type="entry name" value="Endonuclease Chain A"/>
    <property type="match status" value="1"/>
</dbReference>
<dbReference type="SUPFAM" id="SSF56024">
    <property type="entry name" value="Phospholipase D/nuclease"/>
    <property type="match status" value="1"/>
</dbReference>
<sequence length="66" mass="7721">MYISGFDGNYIKLEDLLQKDHLKNAFLSALDVDWDWLLTKLPENIFIVIAKHWDSGQETVRLIESI</sequence>
<reference evidence="1 2" key="1">
    <citation type="submission" date="2018-06" db="EMBL/GenBank/DDBJ databases">
        <title>Comparative genomics reveals the genomic features of Rhizophagus irregularis, R. cerebriforme, R. diaphanum and Gigaspora rosea, and their symbiotic lifestyle signature.</title>
        <authorList>
            <person name="Morin E."/>
            <person name="San Clemente H."/>
            <person name="Chen E.C.H."/>
            <person name="De La Providencia I."/>
            <person name="Hainaut M."/>
            <person name="Kuo A."/>
            <person name="Kohler A."/>
            <person name="Murat C."/>
            <person name="Tang N."/>
            <person name="Roy S."/>
            <person name="Loubradou J."/>
            <person name="Henrissat B."/>
            <person name="Grigoriev I.V."/>
            <person name="Corradi N."/>
            <person name="Roux C."/>
            <person name="Martin F.M."/>
        </authorList>
    </citation>
    <scope>NUCLEOTIDE SEQUENCE [LARGE SCALE GENOMIC DNA]</scope>
    <source>
        <strain evidence="1 2">DAOM 194757</strain>
    </source>
</reference>
<dbReference type="InterPro" id="IPR010347">
    <property type="entry name" value="Tdp1"/>
</dbReference>
<dbReference type="Pfam" id="PF06087">
    <property type="entry name" value="Tyr-DNA_phospho"/>
    <property type="match status" value="1"/>
</dbReference>
<accession>A0A397TXD2</accession>
<dbReference type="GO" id="GO:0006281">
    <property type="term" value="P:DNA repair"/>
    <property type="evidence" value="ECO:0007669"/>
    <property type="project" value="InterPro"/>
</dbReference>
<dbReference type="EMBL" id="QKWP01002617">
    <property type="protein sequence ID" value="RIB02705.1"/>
    <property type="molecule type" value="Genomic_DNA"/>
</dbReference>
<evidence type="ECO:0000313" key="1">
    <source>
        <dbReference type="EMBL" id="RIB02705.1"/>
    </source>
</evidence>
<gene>
    <name evidence="1" type="ORF">C2G38_2227139</name>
</gene>
<dbReference type="AlphaFoldDB" id="A0A397TXD2"/>
<protein>
    <submittedName>
        <fullName evidence="1">Uncharacterized protein</fullName>
    </submittedName>
</protein>
<comment type="caution">
    <text evidence="1">The sequence shown here is derived from an EMBL/GenBank/DDBJ whole genome shotgun (WGS) entry which is preliminary data.</text>
</comment>
<dbReference type="GO" id="GO:0008081">
    <property type="term" value="F:phosphoric diester hydrolase activity"/>
    <property type="evidence" value="ECO:0007669"/>
    <property type="project" value="InterPro"/>
</dbReference>
<evidence type="ECO:0000313" key="2">
    <source>
        <dbReference type="Proteomes" id="UP000266673"/>
    </source>
</evidence>
<organism evidence="1 2">
    <name type="scientific">Gigaspora rosea</name>
    <dbReference type="NCBI Taxonomy" id="44941"/>
    <lineage>
        <taxon>Eukaryota</taxon>
        <taxon>Fungi</taxon>
        <taxon>Fungi incertae sedis</taxon>
        <taxon>Mucoromycota</taxon>
        <taxon>Glomeromycotina</taxon>
        <taxon>Glomeromycetes</taxon>
        <taxon>Diversisporales</taxon>
        <taxon>Gigasporaceae</taxon>
        <taxon>Gigaspora</taxon>
    </lineage>
</organism>
<dbReference type="Proteomes" id="UP000266673">
    <property type="component" value="Unassembled WGS sequence"/>
</dbReference>
<dbReference type="STRING" id="44941.A0A397TXD2"/>
<proteinExistence type="predicted"/>
<dbReference type="OrthoDB" id="47785at2759"/>
<name>A0A397TXD2_9GLOM</name>
<dbReference type="GO" id="GO:0005634">
    <property type="term" value="C:nucleus"/>
    <property type="evidence" value="ECO:0007669"/>
    <property type="project" value="InterPro"/>
</dbReference>